<keyword evidence="8 13" id="KW-0067">ATP-binding</keyword>
<keyword evidence="6 13" id="KW-0479">Metal-binding</keyword>
<evidence type="ECO:0000313" key="16">
    <source>
        <dbReference type="Proteomes" id="UP000078486"/>
    </source>
</evidence>
<feature type="domain" description="Aminoacyl-transfer RNA synthetases class-II family profile" evidence="14">
    <location>
        <begin position="120"/>
        <end position="344"/>
    </location>
</feature>
<evidence type="ECO:0000256" key="7">
    <source>
        <dbReference type="ARBA" id="ARBA00022741"/>
    </source>
</evidence>
<evidence type="ECO:0000256" key="4">
    <source>
        <dbReference type="ARBA" id="ARBA00022490"/>
    </source>
</evidence>
<evidence type="ECO:0000256" key="3">
    <source>
        <dbReference type="ARBA" id="ARBA00011209"/>
    </source>
</evidence>
<dbReference type="RefSeq" id="WP_068771768.1">
    <property type="nucleotide sequence ID" value="NZ_CP109796.1"/>
</dbReference>
<gene>
    <name evidence="13" type="primary">pheS</name>
    <name evidence="15" type="ORF">AW736_18370</name>
</gene>
<dbReference type="PROSITE" id="PS50862">
    <property type="entry name" value="AA_TRNA_LIGASE_II"/>
    <property type="match status" value="1"/>
</dbReference>
<dbReference type="EC" id="6.1.1.20" evidence="13"/>
<dbReference type="GO" id="GO:0005524">
    <property type="term" value="F:ATP binding"/>
    <property type="evidence" value="ECO:0007669"/>
    <property type="project" value="UniProtKB-UniRule"/>
</dbReference>
<dbReference type="GO" id="GO:0006432">
    <property type="term" value="P:phenylalanyl-tRNA aminoacylation"/>
    <property type="evidence" value="ECO:0007669"/>
    <property type="project" value="UniProtKB-UniRule"/>
</dbReference>
<evidence type="ECO:0000256" key="10">
    <source>
        <dbReference type="ARBA" id="ARBA00022917"/>
    </source>
</evidence>
<dbReference type="InterPro" id="IPR004188">
    <property type="entry name" value="Phe-tRNA_ligase_II_N"/>
</dbReference>
<dbReference type="HAMAP" id="MF_00281">
    <property type="entry name" value="Phe_tRNA_synth_alpha1"/>
    <property type="match status" value="1"/>
</dbReference>
<dbReference type="Gene3D" id="3.30.930.10">
    <property type="entry name" value="Bira Bifunctional Protein, Domain 2"/>
    <property type="match status" value="1"/>
</dbReference>
<protein>
    <recommendedName>
        <fullName evidence="13">Phenylalanine--tRNA ligase alpha subunit</fullName>
        <ecNumber evidence="13">6.1.1.20</ecNumber>
    </recommendedName>
    <alternativeName>
        <fullName evidence="13">Phenylalanyl-tRNA synthetase alpha subunit</fullName>
        <shortName evidence="13">PheRS</shortName>
    </alternativeName>
</protein>
<keyword evidence="9 13" id="KW-0460">Magnesium</keyword>
<dbReference type="SUPFAM" id="SSF46589">
    <property type="entry name" value="tRNA-binding arm"/>
    <property type="match status" value="1"/>
</dbReference>
<comment type="similarity">
    <text evidence="2 13">Belongs to the class-II aminoacyl-tRNA synthetase family. Phe-tRNA synthetase alpha subunit type 1 subfamily.</text>
</comment>
<evidence type="ECO:0000256" key="8">
    <source>
        <dbReference type="ARBA" id="ARBA00022840"/>
    </source>
</evidence>
<sequence>MQTQLTALLEQARAELLTLKARPEFEAAKARYVGPNGALTACMKQMGGLPKEQKPIVGKLINEVKTALAAELDATLARIEAAELDAQLGPPIDPTLPSPDDHEGLRHPLTQTRDLIAATFRKLGFVIAEGPELESEWFCFDALNTPDDHPARDMQDTLYFPPATRATETTKKADEAYVLRPHTSSVQIRTMLARKPPIRIVAPGRCFRRDTVDATHSANFHQIEGLWVDRNVTVRDLKSVLDSFVREIFGATAQTRLRPSFFPFTEPSFEMDIKAPNLGRLSDRWLEIMGCGLVDPKVFKNVDIDPEQWTGLAFGMGIERIAMLIHGIDDIRHFYANDLRFLRQFA</sequence>
<dbReference type="PANTHER" id="PTHR11538">
    <property type="entry name" value="PHENYLALANYL-TRNA SYNTHETASE"/>
    <property type="match status" value="1"/>
</dbReference>
<evidence type="ECO:0000259" key="14">
    <source>
        <dbReference type="PROSITE" id="PS50862"/>
    </source>
</evidence>
<reference evidence="15 16" key="1">
    <citation type="submission" date="2016-01" db="EMBL/GenBank/DDBJ databases">
        <title>High potential of lignocellulose degradation of a new Verrucomicrobia species.</title>
        <authorList>
            <person name="Wang Y."/>
            <person name="Shi Y."/>
            <person name="Qiu Z."/>
            <person name="Liu S."/>
            <person name="Yang H."/>
        </authorList>
    </citation>
    <scope>NUCLEOTIDE SEQUENCE [LARGE SCALE GENOMIC DNA]</scope>
    <source>
        <strain evidence="15 16">TSB47</strain>
    </source>
</reference>
<comment type="catalytic activity">
    <reaction evidence="12 13">
        <text>tRNA(Phe) + L-phenylalanine + ATP = L-phenylalanyl-tRNA(Phe) + AMP + diphosphate + H(+)</text>
        <dbReference type="Rhea" id="RHEA:19413"/>
        <dbReference type="Rhea" id="RHEA-COMP:9668"/>
        <dbReference type="Rhea" id="RHEA-COMP:9699"/>
        <dbReference type="ChEBI" id="CHEBI:15378"/>
        <dbReference type="ChEBI" id="CHEBI:30616"/>
        <dbReference type="ChEBI" id="CHEBI:33019"/>
        <dbReference type="ChEBI" id="CHEBI:58095"/>
        <dbReference type="ChEBI" id="CHEBI:78442"/>
        <dbReference type="ChEBI" id="CHEBI:78531"/>
        <dbReference type="ChEBI" id="CHEBI:456215"/>
        <dbReference type="EC" id="6.1.1.20"/>
    </reaction>
</comment>
<keyword evidence="4 13" id="KW-0963">Cytoplasm</keyword>
<comment type="caution">
    <text evidence="15">The sequence shown here is derived from an EMBL/GenBank/DDBJ whole genome shotgun (WGS) entry which is preliminary data.</text>
</comment>
<keyword evidence="5 13" id="KW-0436">Ligase</keyword>
<dbReference type="GO" id="GO:0004826">
    <property type="term" value="F:phenylalanine-tRNA ligase activity"/>
    <property type="evidence" value="ECO:0007669"/>
    <property type="project" value="UniProtKB-UniRule"/>
</dbReference>
<evidence type="ECO:0000256" key="11">
    <source>
        <dbReference type="ARBA" id="ARBA00023146"/>
    </source>
</evidence>
<comment type="subunit">
    <text evidence="3 13">Tetramer of two alpha and two beta subunits.</text>
</comment>
<dbReference type="InterPro" id="IPR045864">
    <property type="entry name" value="aa-tRNA-synth_II/BPL/LPL"/>
</dbReference>
<dbReference type="InterPro" id="IPR010978">
    <property type="entry name" value="tRNA-bd_arm"/>
</dbReference>
<evidence type="ECO:0000256" key="9">
    <source>
        <dbReference type="ARBA" id="ARBA00022842"/>
    </source>
</evidence>
<dbReference type="PANTHER" id="PTHR11538:SF41">
    <property type="entry name" value="PHENYLALANINE--TRNA LIGASE, MITOCHONDRIAL"/>
    <property type="match status" value="1"/>
</dbReference>
<dbReference type="NCBIfam" id="TIGR00468">
    <property type="entry name" value="pheS"/>
    <property type="match status" value="1"/>
</dbReference>
<dbReference type="CDD" id="cd00496">
    <property type="entry name" value="PheRS_alpha_core"/>
    <property type="match status" value="1"/>
</dbReference>
<keyword evidence="10 13" id="KW-0648">Protein biosynthesis</keyword>
<comment type="subcellular location">
    <subcellularLocation>
        <location evidence="1 13">Cytoplasm</location>
    </subcellularLocation>
</comment>
<accession>A0A178IEI4</accession>
<evidence type="ECO:0000256" key="12">
    <source>
        <dbReference type="ARBA" id="ARBA00049255"/>
    </source>
</evidence>
<dbReference type="Proteomes" id="UP000078486">
    <property type="component" value="Unassembled WGS sequence"/>
</dbReference>
<evidence type="ECO:0000256" key="6">
    <source>
        <dbReference type="ARBA" id="ARBA00022723"/>
    </source>
</evidence>
<keyword evidence="16" id="KW-1185">Reference proteome</keyword>
<dbReference type="Pfam" id="PF01409">
    <property type="entry name" value="tRNA-synt_2d"/>
    <property type="match status" value="1"/>
</dbReference>
<dbReference type="GO" id="GO:0005737">
    <property type="term" value="C:cytoplasm"/>
    <property type="evidence" value="ECO:0007669"/>
    <property type="project" value="UniProtKB-SubCell"/>
</dbReference>
<feature type="binding site" evidence="13">
    <location>
        <position position="266"/>
    </location>
    <ligand>
        <name>Mg(2+)</name>
        <dbReference type="ChEBI" id="CHEBI:18420"/>
        <note>shared with beta subunit</note>
    </ligand>
</feature>
<keyword evidence="11 13" id="KW-0030">Aminoacyl-tRNA synthetase</keyword>
<dbReference type="InterPro" id="IPR022911">
    <property type="entry name" value="Phe_tRNA_ligase_alpha1_bac"/>
</dbReference>
<proteinExistence type="inferred from homology"/>
<keyword evidence="7 13" id="KW-0547">Nucleotide-binding</keyword>
<evidence type="ECO:0000256" key="5">
    <source>
        <dbReference type="ARBA" id="ARBA00022598"/>
    </source>
</evidence>
<dbReference type="OrthoDB" id="9800719at2"/>
<dbReference type="STRING" id="1184151.AW736_18370"/>
<evidence type="ECO:0000256" key="1">
    <source>
        <dbReference type="ARBA" id="ARBA00004496"/>
    </source>
</evidence>
<dbReference type="SUPFAM" id="SSF55681">
    <property type="entry name" value="Class II aaRS and biotin synthetases"/>
    <property type="match status" value="1"/>
</dbReference>
<organism evidence="15 16">
    <name type="scientific">Termitidicoccus mucosus</name>
    <dbReference type="NCBI Taxonomy" id="1184151"/>
    <lineage>
        <taxon>Bacteria</taxon>
        <taxon>Pseudomonadati</taxon>
        <taxon>Verrucomicrobiota</taxon>
        <taxon>Opitutia</taxon>
        <taxon>Opitutales</taxon>
        <taxon>Opitutaceae</taxon>
        <taxon>Termitidicoccus</taxon>
    </lineage>
</organism>
<dbReference type="EMBL" id="LRRQ01000143">
    <property type="protein sequence ID" value="OAM88148.1"/>
    <property type="molecule type" value="Genomic_DNA"/>
</dbReference>
<dbReference type="InterPro" id="IPR002319">
    <property type="entry name" value="Phenylalanyl-tRNA_Synthase"/>
</dbReference>
<name>A0A178IEI4_9BACT</name>
<dbReference type="AlphaFoldDB" id="A0A178IEI4"/>
<evidence type="ECO:0000256" key="2">
    <source>
        <dbReference type="ARBA" id="ARBA00010207"/>
    </source>
</evidence>
<dbReference type="GO" id="GO:0000287">
    <property type="term" value="F:magnesium ion binding"/>
    <property type="evidence" value="ECO:0007669"/>
    <property type="project" value="UniProtKB-UniRule"/>
</dbReference>
<dbReference type="InterPro" id="IPR006195">
    <property type="entry name" value="aa-tRNA-synth_II"/>
</dbReference>
<dbReference type="InterPro" id="IPR004529">
    <property type="entry name" value="Phe-tRNA-synth_IIc_asu"/>
</dbReference>
<evidence type="ECO:0000313" key="15">
    <source>
        <dbReference type="EMBL" id="OAM88148.1"/>
    </source>
</evidence>
<dbReference type="Pfam" id="PF02912">
    <property type="entry name" value="Phe_tRNA-synt_N"/>
    <property type="match status" value="1"/>
</dbReference>
<comment type="cofactor">
    <cofactor evidence="13">
        <name>Mg(2+)</name>
        <dbReference type="ChEBI" id="CHEBI:18420"/>
    </cofactor>
    <text evidence="13">Binds 2 magnesium ions per tetramer.</text>
</comment>
<evidence type="ECO:0000256" key="13">
    <source>
        <dbReference type="HAMAP-Rule" id="MF_00281"/>
    </source>
</evidence>
<dbReference type="GO" id="GO:0000049">
    <property type="term" value="F:tRNA binding"/>
    <property type="evidence" value="ECO:0007669"/>
    <property type="project" value="InterPro"/>
</dbReference>